<organism evidence="2 3">
    <name type="scientific">Xylanibacter brevis</name>
    <dbReference type="NCBI Taxonomy" id="83231"/>
    <lineage>
        <taxon>Bacteria</taxon>
        <taxon>Pseudomonadati</taxon>
        <taxon>Bacteroidota</taxon>
        <taxon>Bacteroidia</taxon>
        <taxon>Bacteroidales</taxon>
        <taxon>Prevotellaceae</taxon>
        <taxon>Xylanibacter</taxon>
    </lineage>
</organism>
<evidence type="ECO:0000259" key="1">
    <source>
        <dbReference type="PROSITE" id="PS50206"/>
    </source>
</evidence>
<dbReference type="SUPFAM" id="SSF52821">
    <property type="entry name" value="Rhodanese/Cell cycle control phosphatase"/>
    <property type="match status" value="1"/>
</dbReference>
<dbReference type="PROSITE" id="PS51257">
    <property type="entry name" value="PROKAR_LIPOPROTEIN"/>
    <property type="match status" value="1"/>
</dbReference>
<dbReference type="Proteomes" id="UP001200470">
    <property type="component" value="Unassembled WGS sequence"/>
</dbReference>
<dbReference type="SMART" id="SM00450">
    <property type="entry name" value="RHOD"/>
    <property type="match status" value="1"/>
</dbReference>
<reference evidence="2 3" key="1">
    <citation type="submission" date="2020-12" db="EMBL/GenBank/DDBJ databases">
        <title>Whole genome sequences of gut porcine anaerobes.</title>
        <authorList>
            <person name="Kubasova T."/>
            <person name="Jahodarova E."/>
            <person name="Rychlik I."/>
        </authorList>
    </citation>
    <scope>NUCLEOTIDE SEQUENCE [LARGE SCALE GENOMIC DNA]</scope>
    <source>
        <strain evidence="2 3">An925</strain>
    </source>
</reference>
<dbReference type="Pfam" id="PF00581">
    <property type="entry name" value="Rhodanese"/>
    <property type="match status" value="1"/>
</dbReference>
<sequence length="127" mass="14016">MRRVMGIITMLCSLFGCSAQTEGFKSLSVEEYAKAIEDTTIVRLDVRTAEEYADGHIAKALNIDVLKSDFEQKAVATLPKDRIIAINCRSGKRSKNAARILVKNGYEVIELDSGFNGWTSKGMPVTK</sequence>
<evidence type="ECO:0000313" key="3">
    <source>
        <dbReference type="Proteomes" id="UP001200470"/>
    </source>
</evidence>
<feature type="domain" description="Rhodanese" evidence="1">
    <location>
        <begin position="44"/>
        <end position="127"/>
    </location>
</feature>
<dbReference type="InterPro" id="IPR050229">
    <property type="entry name" value="GlpE_sulfurtransferase"/>
</dbReference>
<dbReference type="InterPro" id="IPR036873">
    <property type="entry name" value="Rhodanese-like_dom_sf"/>
</dbReference>
<comment type="caution">
    <text evidence="2">The sequence shown here is derived from an EMBL/GenBank/DDBJ whole genome shotgun (WGS) entry which is preliminary data.</text>
</comment>
<dbReference type="CDD" id="cd00158">
    <property type="entry name" value="RHOD"/>
    <property type="match status" value="1"/>
</dbReference>
<protein>
    <submittedName>
        <fullName evidence="2">Rhodanese-like domain-containing protein</fullName>
    </submittedName>
</protein>
<proteinExistence type="predicted"/>
<dbReference type="PANTHER" id="PTHR43031:SF1">
    <property type="entry name" value="PYRIDINE NUCLEOTIDE-DISULPHIDE OXIDOREDUCTASE"/>
    <property type="match status" value="1"/>
</dbReference>
<keyword evidence="3" id="KW-1185">Reference proteome</keyword>
<dbReference type="EMBL" id="JADYTN010000010">
    <property type="protein sequence ID" value="MCF2563605.1"/>
    <property type="molecule type" value="Genomic_DNA"/>
</dbReference>
<gene>
    <name evidence="2" type="ORF">I6E12_05715</name>
</gene>
<dbReference type="InterPro" id="IPR001763">
    <property type="entry name" value="Rhodanese-like_dom"/>
</dbReference>
<dbReference type="Gene3D" id="3.40.250.10">
    <property type="entry name" value="Rhodanese-like domain"/>
    <property type="match status" value="1"/>
</dbReference>
<dbReference type="PANTHER" id="PTHR43031">
    <property type="entry name" value="FAD-DEPENDENT OXIDOREDUCTASE"/>
    <property type="match status" value="1"/>
</dbReference>
<accession>A0ABS9CGA1</accession>
<dbReference type="PROSITE" id="PS50206">
    <property type="entry name" value="RHODANESE_3"/>
    <property type="match status" value="1"/>
</dbReference>
<name>A0ABS9CGA1_9BACT</name>
<evidence type="ECO:0000313" key="2">
    <source>
        <dbReference type="EMBL" id="MCF2563605.1"/>
    </source>
</evidence>